<evidence type="ECO:0000313" key="2">
    <source>
        <dbReference type="Proteomes" id="UP001497382"/>
    </source>
</evidence>
<dbReference type="AlphaFoldDB" id="A0AAV2BC92"/>
<sequence>MVLWLLDSVTLLQRKKCFHQACHLASFVVSSEKKSWLMFKKEIFYGSLASRLGDSVATEEMFSSGVSLSKFCGIF</sequence>
<proteinExistence type="predicted"/>
<keyword evidence="2" id="KW-1185">Reference proteome</keyword>
<evidence type="ECO:0000313" key="1">
    <source>
        <dbReference type="EMBL" id="CAL1292863.1"/>
    </source>
</evidence>
<reference evidence="1 2" key="1">
    <citation type="submission" date="2024-04" db="EMBL/GenBank/DDBJ databases">
        <authorList>
            <person name="Rising A."/>
            <person name="Reimegard J."/>
            <person name="Sonavane S."/>
            <person name="Akerstrom W."/>
            <person name="Nylinder S."/>
            <person name="Hedman E."/>
            <person name="Kallberg Y."/>
        </authorList>
    </citation>
    <scope>NUCLEOTIDE SEQUENCE [LARGE SCALE GENOMIC DNA]</scope>
</reference>
<protein>
    <submittedName>
        <fullName evidence="1">Uncharacterized protein</fullName>
    </submittedName>
</protein>
<dbReference type="Proteomes" id="UP001497382">
    <property type="component" value="Unassembled WGS sequence"/>
</dbReference>
<accession>A0AAV2BC92</accession>
<dbReference type="EMBL" id="CAXIEN010000315">
    <property type="protein sequence ID" value="CAL1292863.1"/>
    <property type="molecule type" value="Genomic_DNA"/>
</dbReference>
<organism evidence="1 2">
    <name type="scientific">Larinioides sclopetarius</name>
    <dbReference type="NCBI Taxonomy" id="280406"/>
    <lineage>
        <taxon>Eukaryota</taxon>
        <taxon>Metazoa</taxon>
        <taxon>Ecdysozoa</taxon>
        <taxon>Arthropoda</taxon>
        <taxon>Chelicerata</taxon>
        <taxon>Arachnida</taxon>
        <taxon>Araneae</taxon>
        <taxon>Araneomorphae</taxon>
        <taxon>Entelegynae</taxon>
        <taxon>Araneoidea</taxon>
        <taxon>Araneidae</taxon>
        <taxon>Larinioides</taxon>
    </lineage>
</organism>
<comment type="caution">
    <text evidence="1">The sequence shown here is derived from an EMBL/GenBank/DDBJ whole genome shotgun (WGS) entry which is preliminary data.</text>
</comment>
<name>A0AAV2BC92_9ARAC</name>
<gene>
    <name evidence="1" type="ORF">LARSCL_LOCUS17886</name>
</gene>